<evidence type="ECO:0000313" key="3">
    <source>
        <dbReference type="Proteomes" id="UP001499951"/>
    </source>
</evidence>
<dbReference type="CDD" id="cd12797">
    <property type="entry name" value="M23_peptidase"/>
    <property type="match status" value="1"/>
</dbReference>
<dbReference type="Gene3D" id="2.70.70.10">
    <property type="entry name" value="Glucose Permease (Domain IIA)"/>
    <property type="match status" value="1"/>
</dbReference>
<dbReference type="InterPro" id="IPR016047">
    <property type="entry name" value="M23ase_b-sheet_dom"/>
</dbReference>
<dbReference type="RefSeq" id="WP_166931453.1">
    <property type="nucleotide sequence ID" value="NZ_BAAADD010000001.1"/>
</dbReference>
<sequence>MIARRALLATGAAFVLLPKASADVLRKDEDPRISLRGSYEQGGLLIGKVAPGIPVEIDGQPVHVTSQGLFVFGLPWDGEKPIRVHAAFADAPDYEDVVQPLKRQYDIQSITGLPQEYVEPPPEVLERMKREREAIWTARQADTEGVGFFEPLEWPCAGRLSGVYGSQRILNGKPMAPHLAVDVAAPEGTPIHAAADGIVMIADDYHLEGGFTLIDHGHGVNTCYLHQSARFVKAGDAVQQGDVIGHIGMTGRATGPHCHWGLNWFQMKLDPSRATKMPEPPTA</sequence>
<feature type="domain" description="M23ase beta-sheet core" evidence="1">
    <location>
        <begin position="177"/>
        <end position="271"/>
    </location>
</feature>
<organism evidence="2 3">
    <name type="scientific">Rhizomicrobium electricum</name>
    <dbReference type="NCBI Taxonomy" id="480070"/>
    <lineage>
        <taxon>Bacteria</taxon>
        <taxon>Pseudomonadati</taxon>
        <taxon>Pseudomonadota</taxon>
        <taxon>Alphaproteobacteria</taxon>
        <taxon>Micropepsales</taxon>
        <taxon>Micropepsaceae</taxon>
        <taxon>Rhizomicrobium</taxon>
    </lineage>
</organism>
<keyword evidence="3" id="KW-1185">Reference proteome</keyword>
<dbReference type="InterPro" id="IPR050570">
    <property type="entry name" value="Cell_wall_metabolism_enzyme"/>
</dbReference>
<comment type="caution">
    <text evidence="2">The sequence shown here is derived from an EMBL/GenBank/DDBJ whole genome shotgun (WGS) entry which is preliminary data.</text>
</comment>
<accession>A0ABP3P448</accession>
<evidence type="ECO:0000259" key="1">
    <source>
        <dbReference type="Pfam" id="PF01551"/>
    </source>
</evidence>
<dbReference type="Pfam" id="PF01551">
    <property type="entry name" value="Peptidase_M23"/>
    <property type="match status" value="1"/>
</dbReference>
<gene>
    <name evidence="2" type="ORF">GCM10008942_05440</name>
</gene>
<dbReference type="SUPFAM" id="SSF51261">
    <property type="entry name" value="Duplicated hybrid motif"/>
    <property type="match status" value="1"/>
</dbReference>
<name>A0ABP3P448_9PROT</name>
<proteinExistence type="predicted"/>
<evidence type="ECO:0000313" key="2">
    <source>
        <dbReference type="EMBL" id="GAA0559870.1"/>
    </source>
</evidence>
<dbReference type="PANTHER" id="PTHR21666">
    <property type="entry name" value="PEPTIDASE-RELATED"/>
    <property type="match status" value="1"/>
</dbReference>
<reference evidence="3" key="1">
    <citation type="journal article" date="2019" name="Int. J. Syst. Evol. Microbiol.">
        <title>The Global Catalogue of Microorganisms (GCM) 10K type strain sequencing project: providing services to taxonomists for standard genome sequencing and annotation.</title>
        <authorList>
            <consortium name="The Broad Institute Genomics Platform"/>
            <consortium name="The Broad Institute Genome Sequencing Center for Infectious Disease"/>
            <person name="Wu L."/>
            <person name="Ma J."/>
        </authorList>
    </citation>
    <scope>NUCLEOTIDE SEQUENCE [LARGE SCALE GENOMIC DNA]</scope>
    <source>
        <strain evidence="3">JCM 15089</strain>
    </source>
</reference>
<dbReference type="EMBL" id="BAAADD010000001">
    <property type="protein sequence ID" value="GAA0559870.1"/>
    <property type="molecule type" value="Genomic_DNA"/>
</dbReference>
<protein>
    <submittedName>
        <fullName evidence="2">M23 family metallopeptidase</fullName>
    </submittedName>
</protein>
<dbReference type="PANTHER" id="PTHR21666:SF285">
    <property type="entry name" value="M23 FAMILY METALLOPEPTIDASE"/>
    <property type="match status" value="1"/>
</dbReference>
<dbReference type="Proteomes" id="UP001499951">
    <property type="component" value="Unassembled WGS sequence"/>
</dbReference>
<dbReference type="InterPro" id="IPR011055">
    <property type="entry name" value="Dup_hybrid_motif"/>
</dbReference>